<protein>
    <submittedName>
        <fullName evidence="2">Histone-lysine N-methyltransferase SETMAR</fullName>
    </submittedName>
</protein>
<dbReference type="GO" id="GO:0035861">
    <property type="term" value="C:site of double-strand break"/>
    <property type="evidence" value="ECO:0007669"/>
    <property type="project" value="TreeGrafter"/>
</dbReference>
<dbReference type="InterPro" id="IPR001888">
    <property type="entry name" value="Transposase_1"/>
</dbReference>
<dbReference type="GO" id="GO:0046975">
    <property type="term" value="F:histone H3K36 methyltransferase activity"/>
    <property type="evidence" value="ECO:0007669"/>
    <property type="project" value="TreeGrafter"/>
</dbReference>
<dbReference type="GO" id="GO:0031297">
    <property type="term" value="P:replication fork processing"/>
    <property type="evidence" value="ECO:0007669"/>
    <property type="project" value="TreeGrafter"/>
</dbReference>
<dbReference type="Gene3D" id="3.30.420.10">
    <property type="entry name" value="Ribonuclease H-like superfamily/Ribonuclease H"/>
    <property type="match status" value="1"/>
</dbReference>
<dbReference type="GO" id="GO:0000729">
    <property type="term" value="P:DNA double-strand break processing"/>
    <property type="evidence" value="ECO:0007669"/>
    <property type="project" value="TreeGrafter"/>
</dbReference>
<dbReference type="STRING" id="174720.A0A0N5BLP3"/>
<dbReference type="Pfam" id="PF01359">
    <property type="entry name" value="Transposase_1"/>
    <property type="match status" value="1"/>
</dbReference>
<dbReference type="GO" id="GO:0000014">
    <property type="term" value="F:single-stranded DNA endodeoxyribonuclease activity"/>
    <property type="evidence" value="ECO:0007669"/>
    <property type="project" value="TreeGrafter"/>
</dbReference>
<sequence>DEAPKQFPKPKLFPKKVMVTVWWSSVGIIHYESMKPGETIDSKSYCQQIEKMHQKLSQKVPALVNRKRPILLHDNAKPHVSKRTVQKLRELWYETLSHPAYSPDISSTDYHFFKHLNTFLREKIFRNDEDTKTAFEAFIESGSPDFYVDGIIKLVFRWQQCTDCNGSYFE</sequence>
<dbReference type="WBParaSite" id="SPAL_0000683800.1">
    <property type="protein sequence ID" value="SPAL_0000683800.1"/>
    <property type="gene ID" value="SPAL_0000683800"/>
</dbReference>
<accession>A0A0N5BLP3</accession>
<dbReference type="PANTHER" id="PTHR46060">
    <property type="entry name" value="MARINER MOS1 TRANSPOSASE-LIKE PROTEIN"/>
    <property type="match status" value="1"/>
</dbReference>
<dbReference type="GO" id="GO:0003697">
    <property type="term" value="F:single-stranded DNA binding"/>
    <property type="evidence" value="ECO:0007669"/>
    <property type="project" value="TreeGrafter"/>
</dbReference>
<proteinExistence type="predicted"/>
<dbReference type="PANTHER" id="PTHR46060:SF2">
    <property type="entry name" value="HISTONE-LYSINE N-METHYLTRANSFERASE SETMAR"/>
    <property type="match status" value="1"/>
</dbReference>
<dbReference type="GO" id="GO:0044547">
    <property type="term" value="F:DNA topoisomerase binding"/>
    <property type="evidence" value="ECO:0007669"/>
    <property type="project" value="TreeGrafter"/>
</dbReference>
<dbReference type="GO" id="GO:0015074">
    <property type="term" value="P:DNA integration"/>
    <property type="evidence" value="ECO:0007669"/>
    <property type="project" value="TreeGrafter"/>
</dbReference>
<name>A0A0N5BLP3_STREA</name>
<reference evidence="2" key="1">
    <citation type="submission" date="2017-02" db="UniProtKB">
        <authorList>
            <consortium name="WormBaseParasite"/>
        </authorList>
    </citation>
    <scope>IDENTIFICATION</scope>
</reference>
<dbReference type="GO" id="GO:0042800">
    <property type="term" value="F:histone H3K4 methyltransferase activity"/>
    <property type="evidence" value="ECO:0007669"/>
    <property type="project" value="TreeGrafter"/>
</dbReference>
<dbReference type="GO" id="GO:0044774">
    <property type="term" value="P:mitotic DNA integrity checkpoint signaling"/>
    <property type="evidence" value="ECO:0007669"/>
    <property type="project" value="TreeGrafter"/>
</dbReference>
<dbReference type="GO" id="GO:0003690">
    <property type="term" value="F:double-stranded DNA binding"/>
    <property type="evidence" value="ECO:0007669"/>
    <property type="project" value="TreeGrafter"/>
</dbReference>
<dbReference type="InterPro" id="IPR052709">
    <property type="entry name" value="Transposase-MT_Hybrid"/>
</dbReference>
<dbReference type="GO" id="GO:0006303">
    <property type="term" value="P:double-strand break repair via nonhomologous end joining"/>
    <property type="evidence" value="ECO:0007669"/>
    <property type="project" value="TreeGrafter"/>
</dbReference>
<evidence type="ECO:0000313" key="1">
    <source>
        <dbReference type="Proteomes" id="UP000046392"/>
    </source>
</evidence>
<organism evidence="1 2">
    <name type="scientific">Strongyloides papillosus</name>
    <name type="common">Intestinal threadworm</name>
    <dbReference type="NCBI Taxonomy" id="174720"/>
    <lineage>
        <taxon>Eukaryota</taxon>
        <taxon>Metazoa</taxon>
        <taxon>Ecdysozoa</taxon>
        <taxon>Nematoda</taxon>
        <taxon>Chromadorea</taxon>
        <taxon>Rhabditida</taxon>
        <taxon>Tylenchina</taxon>
        <taxon>Panagrolaimomorpha</taxon>
        <taxon>Strongyloidoidea</taxon>
        <taxon>Strongyloididae</taxon>
        <taxon>Strongyloides</taxon>
    </lineage>
</organism>
<dbReference type="GO" id="GO:0005634">
    <property type="term" value="C:nucleus"/>
    <property type="evidence" value="ECO:0007669"/>
    <property type="project" value="TreeGrafter"/>
</dbReference>
<keyword evidence="1" id="KW-1185">Reference proteome</keyword>
<dbReference type="InterPro" id="IPR036397">
    <property type="entry name" value="RNaseH_sf"/>
</dbReference>
<dbReference type="GO" id="GO:0000793">
    <property type="term" value="C:condensed chromosome"/>
    <property type="evidence" value="ECO:0007669"/>
    <property type="project" value="TreeGrafter"/>
</dbReference>
<evidence type="ECO:0000313" key="2">
    <source>
        <dbReference type="WBParaSite" id="SPAL_0000683800.1"/>
    </source>
</evidence>
<dbReference type="AlphaFoldDB" id="A0A0N5BLP3"/>
<dbReference type="Proteomes" id="UP000046392">
    <property type="component" value="Unplaced"/>
</dbReference>